<feature type="transmembrane region" description="Helical" evidence="5">
    <location>
        <begin position="138"/>
        <end position="156"/>
    </location>
</feature>
<dbReference type="EMBL" id="JARBJD010000245">
    <property type="protein sequence ID" value="KAK2945858.1"/>
    <property type="molecule type" value="Genomic_DNA"/>
</dbReference>
<feature type="compositionally biased region" description="Polar residues" evidence="4">
    <location>
        <begin position="1"/>
        <end position="11"/>
    </location>
</feature>
<keyword evidence="2" id="KW-0548">Nucleotidyltransferase</keyword>
<keyword evidence="5" id="KW-0812">Transmembrane</keyword>
<dbReference type="PANTHER" id="PTHR43793">
    <property type="entry name" value="FAD SYNTHASE"/>
    <property type="match status" value="1"/>
</dbReference>
<comment type="caution">
    <text evidence="7">The sequence shown here is derived from an EMBL/GenBank/DDBJ whole genome shotgun (WGS) entry which is preliminary data.</text>
</comment>
<dbReference type="GO" id="GO:0003882">
    <property type="term" value="F:CDP-diacylglycerol-serine O-phosphatidyltransferase activity"/>
    <property type="evidence" value="ECO:0007669"/>
    <property type="project" value="UniProtKB-EC"/>
</dbReference>
<dbReference type="PROSITE" id="PS00379">
    <property type="entry name" value="CDP_ALCOHOL_P_TRANSF"/>
    <property type="match status" value="1"/>
</dbReference>
<evidence type="ECO:0000256" key="1">
    <source>
        <dbReference type="ARBA" id="ARBA00022679"/>
    </source>
</evidence>
<evidence type="ECO:0000259" key="6">
    <source>
        <dbReference type="Pfam" id="PF01467"/>
    </source>
</evidence>
<proteinExistence type="inferred from homology"/>
<dbReference type="Gene3D" id="1.20.120.1760">
    <property type="match status" value="1"/>
</dbReference>
<dbReference type="EC" id="2.7.8.8" evidence="7"/>
<keyword evidence="8" id="KW-1185">Reference proteome</keyword>
<dbReference type="InterPro" id="IPR000462">
    <property type="entry name" value="CDP-OH_P_trans"/>
</dbReference>
<feature type="transmembrane region" description="Helical" evidence="5">
    <location>
        <begin position="221"/>
        <end position="240"/>
    </location>
</feature>
<accession>A0ABQ9X2P0</accession>
<keyword evidence="5" id="KW-1133">Transmembrane helix</keyword>
<evidence type="ECO:0000313" key="8">
    <source>
        <dbReference type="Proteomes" id="UP001281761"/>
    </source>
</evidence>
<dbReference type="Gene3D" id="3.40.50.620">
    <property type="entry name" value="HUPs"/>
    <property type="match status" value="1"/>
</dbReference>
<dbReference type="Pfam" id="PF01066">
    <property type="entry name" value="CDP-OH_P_transf"/>
    <property type="match status" value="1"/>
</dbReference>
<keyword evidence="1 3" id="KW-0808">Transferase</keyword>
<gene>
    <name evidence="7" type="ORF">BLNAU_19226</name>
</gene>
<comment type="similarity">
    <text evidence="3">Belongs to the CDP-alcohol phosphatidyltransferase class-I family.</text>
</comment>
<evidence type="ECO:0000256" key="3">
    <source>
        <dbReference type="RuleBase" id="RU003750"/>
    </source>
</evidence>
<protein>
    <submittedName>
        <fullName evidence="7">CDP-diacylglycerol--serine O-phosphatidyltransferase</fullName>
        <ecNumber evidence="7">2.7.8.8</ecNumber>
    </submittedName>
</protein>
<feature type="transmembrane region" description="Helical" evidence="5">
    <location>
        <begin position="79"/>
        <end position="101"/>
    </location>
</feature>
<evidence type="ECO:0000256" key="4">
    <source>
        <dbReference type="SAM" id="MobiDB-lite"/>
    </source>
</evidence>
<evidence type="ECO:0000313" key="7">
    <source>
        <dbReference type="EMBL" id="KAK2945858.1"/>
    </source>
</evidence>
<feature type="transmembrane region" description="Helical" evidence="5">
    <location>
        <begin position="113"/>
        <end position="132"/>
    </location>
</feature>
<evidence type="ECO:0000256" key="2">
    <source>
        <dbReference type="ARBA" id="ARBA00022695"/>
    </source>
</evidence>
<feature type="transmembrane region" description="Helical" evidence="5">
    <location>
        <begin position="52"/>
        <end position="73"/>
    </location>
</feature>
<dbReference type="InterPro" id="IPR043130">
    <property type="entry name" value="CDP-OH_PTrfase_TM_dom"/>
</dbReference>
<dbReference type="InterPro" id="IPR014729">
    <property type="entry name" value="Rossmann-like_a/b/a_fold"/>
</dbReference>
<name>A0ABQ9X2P0_9EUKA</name>
<dbReference type="SUPFAM" id="SSF52374">
    <property type="entry name" value="Nucleotidylyl transferase"/>
    <property type="match status" value="1"/>
</dbReference>
<sequence length="418" mass="46404">MPPSNRKSANRTPPPQASSSQTSSMPAAPSPTPSPVTFPPKKHGFFYRNRMVLPNTLTLGNALCGVFATYFATQRNFPLASFLIVLGFIFDAFDGPVARYLKCSGEFGMFMDSLADVTCFGTAPTIVLIEYFDGPQQFIGIFLGVVHFTCTIVRLAKFMTEDGPPGRFSGMPCPFAGVLNAAVCAAELPPTTIIALSLIHSFYMINWGANYIKPFSVSSKFALAFVWFLHFLALALASLFNELGNQLLALIPIIYGTIPVLYQLYCFLFNDAKYPGQSDYALTVGVYDMFHRGHLELFTHMGAMAKHIYAAVHDEESVYQNKKVKVTDSLETRMNNVSQLEKVERVFPVYTADPSAVIEQMIADIPAGKSAIYMRGDDWQDFPGKHVLEEHNIPIIYHHYTEGVSSSLLRLARKNHTL</sequence>
<dbReference type="PANTHER" id="PTHR43793:SF1">
    <property type="entry name" value="FAD SYNTHASE"/>
    <property type="match status" value="1"/>
</dbReference>
<organism evidence="7 8">
    <name type="scientific">Blattamonas nauphoetae</name>
    <dbReference type="NCBI Taxonomy" id="2049346"/>
    <lineage>
        <taxon>Eukaryota</taxon>
        <taxon>Metamonada</taxon>
        <taxon>Preaxostyla</taxon>
        <taxon>Oxymonadida</taxon>
        <taxon>Blattamonas</taxon>
    </lineage>
</organism>
<dbReference type="InterPro" id="IPR050385">
    <property type="entry name" value="Archaeal_FAD_synthase"/>
</dbReference>
<dbReference type="Pfam" id="PF01467">
    <property type="entry name" value="CTP_transf_like"/>
    <property type="match status" value="1"/>
</dbReference>
<feature type="compositionally biased region" description="Low complexity" evidence="4">
    <location>
        <begin position="17"/>
        <end position="27"/>
    </location>
</feature>
<dbReference type="InterPro" id="IPR004821">
    <property type="entry name" value="Cyt_trans-like"/>
</dbReference>
<feature type="region of interest" description="Disordered" evidence="4">
    <location>
        <begin position="1"/>
        <end position="35"/>
    </location>
</feature>
<evidence type="ECO:0000256" key="5">
    <source>
        <dbReference type="SAM" id="Phobius"/>
    </source>
</evidence>
<reference evidence="7 8" key="1">
    <citation type="journal article" date="2022" name="bioRxiv">
        <title>Genomics of Preaxostyla Flagellates Illuminates Evolutionary Transitions and the Path Towards Mitochondrial Loss.</title>
        <authorList>
            <person name="Novak L.V.F."/>
            <person name="Treitli S.C."/>
            <person name="Pyrih J."/>
            <person name="Halakuc P."/>
            <person name="Pipaliya S.V."/>
            <person name="Vacek V."/>
            <person name="Brzon O."/>
            <person name="Soukal P."/>
            <person name="Eme L."/>
            <person name="Dacks J.B."/>
            <person name="Karnkowska A."/>
            <person name="Elias M."/>
            <person name="Hampl V."/>
        </authorList>
    </citation>
    <scope>NUCLEOTIDE SEQUENCE [LARGE SCALE GENOMIC DNA]</scope>
    <source>
        <strain evidence="7">NAU3</strain>
        <tissue evidence="7">Gut</tissue>
    </source>
</reference>
<feature type="domain" description="Cytidyltransferase-like" evidence="6">
    <location>
        <begin position="282"/>
        <end position="410"/>
    </location>
</feature>
<feature type="transmembrane region" description="Helical" evidence="5">
    <location>
        <begin position="246"/>
        <end position="268"/>
    </location>
</feature>
<dbReference type="InterPro" id="IPR048254">
    <property type="entry name" value="CDP_ALCOHOL_P_TRANSF_CS"/>
</dbReference>
<dbReference type="Proteomes" id="UP001281761">
    <property type="component" value="Unassembled WGS sequence"/>
</dbReference>
<keyword evidence="5" id="KW-0472">Membrane</keyword>